<dbReference type="InterPro" id="IPR010982">
    <property type="entry name" value="Lambda_DNA-bd_dom_sf"/>
</dbReference>
<keyword evidence="2" id="KW-0238">DNA-binding</keyword>
<keyword evidence="7" id="KW-1185">Reference proteome</keyword>
<dbReference type="Gene3D" id="3.40.50.2300">
    <property type="match status" value="2"/>
</dbReference>
<dbReference type="SUPFAM" id="SSF53822">
    <property type="entry name" value="Periplasmic binding protein-like I"/>
    <property type="match status" value="1"/>
</dbReference>
<protein>
    <submittedName>
        <fullName evidence="6">LacI family transcriptional regulator</fullName>
    </submittedName>
</protein>
<dbReference type="Pfam" id="PF13377">
    <property type="entry name" value="Peripla_BP_3"/>
    <property type="match status" value="1"/>
</dbReference>
<dbReference type="InterPro" id="IPR001387">
    <property type="entry name" value="Cro/C1-type_HTH"/>
</dbReference>
<accession>A0A6N7WFP4</accession>
<dbReference type="EMBL" id="VUMI01000013">
    <property type="protein sequence ID" value="MSS88565.1"/>
    <property type="molecule type" value="Genomic_DNA"/>
</dbReference>
<dbReference type="InterPro" id="IPR028082">
    <property type="entry name" value="Peripla_BP_I"/>
</dbReference>
<dbReference type="InterPro" id="IPR000843">
    <property type="entry name" value="HTH_LacI"/>
</dbReference>
<evidence type="ECO:0000313" key="7">
    <source>
        <dbReference type="Proteomes" id="UP000436047"/>
    </source>
</evidence>
<dbReference type="GO" id="GO:0003700">
    <property type="term" value="F:DNA-binding transcription factor activity"/>
    <property type="evidence" value="ECO:0007669"/>
    <property type="project" value="TreeGrafter"/>
</dbReference>
<dbReference type="Gene3D" id="1.10.260.40">
    <property type="entry name" value="lambda repressor-like DNA-binding domains"/>
    <property type="match status" value="1"/>
</dbReference>
<feature type="domain" description="HTH lacI-type" evidence="4">
    <location>
        <begin position="14"/>
        <end position="68"/>
    </location>
</feature>
<organism evidence="6 7">
    <name type="scientific">Eisenbergiella porci</name>
    <dbReference type="NCBI Taxonomy" id="2652274"/>
    <lineage>
        <taxon>Bacteria</taxon>
        <taxon>Bacillati</taxon>
        <taxon>Bacillota</taxon>
        <taxon>Clostridia</taxon>
        <taxon>Lachnospirales</taxon>
        <taxon>Lachnospiraceae</taxon>
        <taxon>Eisenbergiella</taxon>
    </lineage>
</organism>
<dbReference type="SUPFAM" id="SSF47413">
    <property type="entry name" value="lambda repressor-like DNA-binding domains"/>
    <property type="match status" value="1"/>
</dbReference>
<dbReference type="SMART" id="SM00354">
    <property type="entry name" value="HTH_LACI"/>
    <property type="match status" value="1"/>
</dbReference>
<dbReference type="Proteomes" id="UP000436047">
    <property type="component" value="Unassembled WGS sequence"/>
</dbReference>
<proteinExistence type="predicted"/>
<dbReference type="PANTHER" id="PTHR30146">
    <property type="entry name" value="LACI-RELATED TRANSCRIPTIONAL REPRESSOR"/>
    <property type="match status" value="1"/>
</dbReference>
<name>A0A6N7WFP4_9FIRM</name>
<dbReference type="PROSITE" id="PS50943">
    <property type="entry name" value="HTH_CROC1"/>
    <property type="match status" value="1"/>
</dbReference>
<evidence type="ECO:0000256" key="3">
    <source>
        <dbReference type="ARBA" id="ARBA00023163"/>
    </source>
</evidence>
<sequence length="351" mass="38429">MQTFALMRGVHMSVTIKDIAGKVGVAPSTVSRVVNGSASISEETKSRILQAMEEMNYHPNSLARNLVNGYSHCIGLIMDARDDITFSNTFFNRSVYAIDKAAQTNGYNLLIANDDNSKGASPVEKLVLERKVDGLILPSNCVRTGLVEMLVKNGCPFVVLGEPSVMKTEACWVDANNEEGARMAVLHLAEEGFQRIAFLIENRKTVFSEKRIAGYLEGLEAAGLSCGQAYIRECGLPENAETTAGETLEEREAPDAFLCSNNVIAYYTLQALKKRGLRIPEDIGIVTFDNHPFAQYMDPPLTAVDVDTFGLGEQAAFQLIQKIKRAESGSQHTLISTRLLIRRSSQKGGSK</sequence>
<dbReference type="PANTHER" id="PTHR30146:SF109">
    <property type="entry name" value="HTH-TYPE TRANSCRIPTIONAL REGULATOR GALS"/>
    <property type="match status" value="1"/>
</dbReference>
<evidence type="ECO:0000259" key="4">
    <source>
        <dbReference type="PROSITE" id="PS50932"/>
    </source>
</evidence>
<dbReference type="AlphaFoldDB" id="A0A6N7WFP4"/>
<evidence type="ECO:0000313" key="6">
    <source>
        <dbReference type="EMBL" id="MSS88565.1"/>
    </source>
</evidence>
<keyword evidence="1" id="KW-0805">Transcription regulation</keyword>
<evidence type="ECO:0000256" key="2">
    <source>
        <dbReference type="ARBA" id="ARBA00023125"/>
    </source>
</evidence>
<dbReference type="InterPro" id="IPR046335">
    <property type="entry name" value="LacI/GalR-like_sensor"/>
</dbReference>
<comment type="caution">
    <text evidence="6">The sequence shown here is derived from an EMBL/GenBank/DDBJ whole genome shotgun (WGS) entry which is preliminary data.</text>
</comment>
<feature type="domain" description="HTH cro/C1-type" evidence="5">
    <location>
        <begin position="15"/>
        <end position="58"/>
    </location>
</feature>
<evidence type="ECO:0000259" key="5">
    <source>
        <dbReference type="PROSITE" id="PS50943"/>
    </source>
</evidence>
<evidence type="ECO:0000256" key="1">
    <source>
        <dbReference type="ARBA" id="ARBA00023015"/>
    </source>
</evidence>
<gene>
    <name evidence="6" type="ORF">FYJ45_09735</name>
</gene>
<reference evidence="6 7" key="1">
    <citation type="submission" date="2019-08" db="EMBL/GenBank/DDBJ databases">
        <title>In-depth cultivation of the pig gut microbiome towards novel bacterial diversity and tailored functional studies.</title>
        <authorList>
            <person name="Wylensek D."/>
            <person name="Hitch T.C.A."/>
            <person name="Clavel T."/>
        </authorList>
    </citation>
    <scope>NUCLEOTIDE SEQUENCE [LARGE SCALE GENOMIC DNA]</scope>
    <source>
        <strain evidence="6 7">WCA-389-WT-23B</strain>
    </source>
</reference>
<dbReference type="PROSITE" id="PS50932">
    <property type="entry name" value="HTH_LACI_2"/>
    <property type="match status" value="1"/>
</dbReference>
<dbReference type="GO" id="GO:0000976">
    <property type="term" value="F:transcription cis-regulatory region binding"/>
    <property type="evidence" value="ECO:0007669"/>
    <property type="project" value="TreeGrafter"/>
</dbReference>
<dbReference type="CDD" id="cd06267">
    <property type="entry name" value="PBP1_LacI_sugar_binding-like"/>
    <property type="match status" value="1"/>
</dbReference>
<keyword evidence="3" id="KW-0804">Transcription</keyword>
<dbReference type="Pfam" id="PF00356">
    <property type="entry name" value="LacI"/>
    <property type="match status" value="1"/>
</dbReference>
<dbReference type="CDD" id="cd01392">
    <property type="entry name" value="HTH_LacI"/>
    <property type="match status" value="1"/>
</dbReference>